<comment type="similarity">
    <text evidence="2 4">Belongs to the class-I pyridoxal-phosphate-dependent aminotransferase family.</text>
</comment>
<name>A0A2G2WE18_CAPBA</name>
<dbReference type="PIRSF" id="PIRSF000517">
    <property type="entry name" value="Tyr_transaminase"/>
    <property type="match status" value="1"/>
</dbReference>
<dbReference type="Proteomes" id="UP000224567">
    <property type="component" value="Unassembled WGS sequence"/>
</dbReference>
<evidence type="ECO:0000313" key="8">
    <source>
        <dbReference type="Proteomes" id="UP000224567"/>
    </source>
</evidence>
<dbReference type="InterPro" id="IPR015422">
    <property type="entry name" value="PyrdxlP-dep_Trfase_small"/>
</dbReference>
<feature type="modified residue" description="N6-(pyridoxal phosphate)lysine" evidence="5">
    <location>
        <position position="255"/>
    </location>
</feature>
<evidence type="ECO:0000313" key="7">
    <source>
        <dbReference type="EMBL" id="PHT43481.1"/>
    </source>
</evidence>
<comment type="cofactor">
    <cofactor evidence="1 4 5">
        <name>pyridoxal 5'-phosphate</name>
        <dbReference type="ChEBI" id="CHEBI:597326"/>
    </cofactor>
</comment>
<gene>
    <name evidence="7" type="ORF">CQW23_17506</name>
</gene>
<keyword evidence="7" id="KW-0032">Aminotransferase</keyword>
<keyword evidence="8" id="KW-1185">Reference proteome</keyword>
<reference evidence="8" key="2">
    <citation type="journal article" date="2017" name="J. Anim. Genet.">
        <title>Multiple reference genome sequences of hot pepper reveal the massive evolution of plant disease resistance genes by retroduplication.</title>
        <authorList>
            <person name="Kim S."/>
            <person name="Park J."/>
            <person name="Yeom S.-I."/>
            <person name="Kim Y.-M."/>
            <person name="Seo E."/>
            <person name="Kim K.-T."/>
            <person name="Kim M.-S."/>
            <person name="Lee J.M."/>
            <person name="Cheong K."/>
            <person name="Shin H.-S."/>
            <person name="Kim S.-B."/>
            <person name="Han K."/>
            <person name="Lee J."/>
            <person name="Park M."/>
            <person name="Lee H.-A."/>
            <person name="Lee H.-Y."/>
            <person name="Lee Y."/>
            <person name="Oh S."/>
            <person name="Lee J.H."/>
            <person name="Choi E."/>
            <person name="Choi E."/>
            <person name="Lee S.E."/>
            <person name="Jeon J."/>
            <person name="Kim H."/>
            <person name="Choi G."/>
            <person name="Song H."/>
            <person name="Lee J."/>
            <person name="Lee S.-C."/>
            <person name="Kwon J.-K."/>
            <person name="Lee H.-Y."/>
            <person name="Koo N."/>
            <person name="Hong Y."/>
            <person name="Kim R.W."/>
            <person name="Kang W.-H."/>
            <person name="Huh J.H."/>
            <person name="Kang B.-C."/>
            <person name="Yang T.-J."/>
            <person name="Lee Y.-H."/>
            <person name="Bennetzen J.L."/>
            <person name="Choi D."/>
        </authorList>
    </citation>
    <scope>NUCLEOTIDE SEQUENCE [LARGE SCALE GENOMIC DNA]</scope>
    <source>
        <strain evidence="8">cv. PBC81</strain>
    </source>
</reference>
<proteinExistence type="inferred from homology"/>
<evidence type="ECO:0000256" key="2">
    <source>
        <dbReference type="ARBA" id="ARBA00007441"/>
    </source>
</evidence>
<sequence>MENGTSTTTRKWNFKENEKLVSVSEHTVRSVLNKLRSCIDPDDTRPVIPLGHGDPSAFSCFRTTPIAEDAISDAVRSAKFNGYSSTVGILPARSAVAEYLSQDLPYKLSPDDVYLTSGCGQAIEVLLNALARPNANILLPTPGFPYYEAWAGFTQIEMRHFNLLPEKEWEVDLNEVESLADENTVAMVIINPGNPCGNVYTEQHLKKVAEMARKLGILVISDEVYAHLTFGSKPFVPMGIFGSVAPVVTLGSISKRWIVPGWRLGWLVTNDPNGILKEHGVIDSILGYLNITCDPATFIQGAIPQILQKTKDVFFSKIVNMLREDADIVYDRIKDIPCITCPSKPEGSMFVMVKLHLNLLKDIEDDLDFCFKLAKEESLMILPGVAVGLKNWLRITFACEPSCLEDGFQRLNAFYQRHAKKQ</sequence>
<feature type="domain" description="Aminotransferase class I/classII large" evidence="6">
    <location>
        <begin position="46"/>
        <end position="403"/>
    </location>
</feature>
<dbReference type="Pfam" id="PF00155">
    <property type="entry name" value="Aminotran_1_2"/>
    <property type="match status" value="1"/>
</dbReference>
<accession>A0A2G2WE18</accession>
<evidence type="ECO:0000259" key="6">
    <source>
        <dbReference type="Pfam" id="PF00155"/>
    </source>
</evidence>
<dbReference type="GO" id="GO:0004838">
    <property type="term" value="F:L-tyrosine-2-oxoglutarate transaminase activity"/>
    <property type="evidence" value="ECO:0007669"/>
    <property type="project" value="TreeGrafter"/>
</dbReference>
<organism evidence="7 8">
    <name type="scientific">Capsicum baccatum</name>
    <name type="common">Peruvian pepper</name>
    <dbReference type="NCBI Taxonomy" id="33114"/>
    <lineage>
        <taxon>Eukaryota</taxon>
        <taxon>Viridiplantae</taxon>
        <taxon>Streptophyta</taxon>
        <taxon>Embryophyta</taxon>
        <taxon>Tracheophyta</taxon>
        <taxon>Spermatophyta</taxon>
        <taxon>Magnoliopsida</taxon>
        <taxon>eudicotyledons</taxon>
        <taxon>Gunneridae</taxon>
        <taxon>Pentapetalae</taxon>
        <taxon>asterids</taxon>
        <taxon>lamiids</taxon>
        <taxon>Solanales</taxon>
        <taxon>Solanaceae</taxon>
        <taxon>Solanoideae</taxon>
        <taxon>Capsiceae</taxon>
        <taxon>Capsicum</taxon>
    </lineage>
</organism>
<dbReference type="GO" id="GO:0030170">
    <property type="term" value="F:pyridoxal phosphate binding"/>
    <property type="evidence" value="ECO:0007669"/>
    <property type="project" value="InterPro"/>
</dbReference>
<dbReference type="InterPro" id="IPR004839">
    <property type="entry name" value="Aminotransferase_I/II_large"/>
</dbReference>
<dbReference type="Gene3D" id="3.40.640.10">
    <property type="entry name" value="Type I PLP-dependent aspartate aminotransferase-like (Major domain)"/>
    <property type="match status" value="1"/>
</dbReference>
<dbReference type="PANTHER" id="PTHR45744">
    <property type="entry name" value="TYROSINE AMINOTRANSFERASE"/>
    <property type="match status" value="1"/>
</dbReference>
<dbReference type="InterPro" id="IPR015421">
    <property type="entry name" value="PyrdxlP-dep_Trfase_major"/>
</dbReference>
<dbReference type="Gene3D" id="3.90.1150.10">
    <property type="entry name" value="Aspartate Aminotransferase, domain 1"/>
    <property type="match status" value="1"/>
</dbReference>
<dbReference type="SUPFAM" id="SSF53383">
    <property type="entry name" value="PLP-dependent transferases"/>
    <property type="match status" value="1"/>
</dbReference>
<dbReference type="FunFam" id="3.90.1150.10:FF:000040">
    <property type="entry name" value="Tyrosine aminotransferase"/>
    <property type="match status" value="1"/>
</dbReference>
<dbReference type="FunFam" id="3.40.640.10:FF:000048">
    <property type="entry name" value="tyrosine aminotransferase"/>
    <property type="match status" value="1"/>
</dbReference>
<dbReference type="InterPro" id="IPR015424">
    <property type="entry name" value="PyrdxlP-dep_Trfase"/>
</dbReference>
<evidence type="ECO:0000256" key="3">
    <source>
        <dbReference type="ARBA" id="ARBA00022898"/>
    </source>
</evidence>
<dbReference type="STRING" id="33114.A0A2G2WE18"/>
<protein>
    <submittedName>
        <fullName evidence="7">Aminotransferase TAT2</fullName>
    </submittedName>
</protein>
<dbReference type="CDD" id="cd00609">
    <property type="entry name" value="AAT_like"/>
    <property type="match status" value="1"/>
</dbReference>
<evidence type="ECO:0000256" key="5">
    <source>
        <dbReference type="PIRSR" id="PIRSR000517-1"/>
    </source>
</evidence>
<keyword evidence="7" id="KW-0808">Transferase</keyword>
<dbReference type="OrthoDB" id="7042322at2759"/>
<reference evidence="7 8" key="1">
    <citation type="journal article" date="2017" name="Genome Biol.">
        <title>New reference genome sequences of hot pepper reveal the massive evolution of plant disease-resistance genes by retroduplication.</title>
        <authorList>
            <person name="Kim S."/>
            <person name="Park J."/>
            <person name="Yeom S.I."/>
            <person name="Kim Y.M."/>
            <person name="Seo E."/>
            <person name="Kim K.T."/>
            <person name="Kim M.S."/>
            <person name="Lee J.M."/>
            <person name="Cheong K."/>
            <person name="Shin H.S."/>
            <person name="Kim S.B."/>
            <person name="Han K."/>
            <person name="Lee J."/>
            <person name="Park M."/>
            <person name="Lee H.A."/>
            <person name="Lee H.Y."/>
            <person name="Lee Y."/>
            <person name="Oh S."/>
            <person name="Lee J.H."/>
            <person name="Choi E."/>
            <person name="Choi E."/>
            <person name="Lee S.E."/>
            <person name="Jeon J."/>
            <person name="Kim H."/>
            <person name="Choi G."/>
            <person name="Song H."/>
            <person name="Lee J."/>
            <person name="Lee S.C."/>
            <person name="Kwon J.K."/>
            <person name="Lee H.Y."/>
            <person name="Koo N."/>
            <person name="Hong Y."/>
            <person name="Kim R.W."/>
            <person name="Kang W.H."/>
            <person name="Huh J.H."/>
            <person name="Kang B.C."/>
            <person name="Yang T.J."/>
            <person name="Lee Y.H."/>
            <person name="Bennetzen J.L."/>
            <person name="Choi D."/>
        </authorList>
    </citation>
    <scope>NUCLEOTIDE SEQUENCE [LARGE SCALE GENOMIC DNA]</scope>
    <source>
        <strain evidence="8">cv. PBC81</strain>
    </source>
</reference>
<dbReference type="InterPro" id="IPR005958">
    <property type="entry name" value="TyrNic_aminoTrfase"/>
</dbReference>
<dbReference type="GO" id="GO:0006572">
    <property type="term" value="P:L-tyrosine catabolic process"/>
    <property type="evidence" value="ECO:0007669"/>
    <property type="project" value="TreeGrafter"/>
</dbReference>
<keyword evidence="3 4" id="KW-0663">Pyridoxal phosphate</keyword>
<comment type="caution">
    <text evidence="7">The sequence shown here is derived from an EMBL/GenBank/DDBJ whole genome shotgun (WGS) entry which is preliminary data.</text>
</comment>
<dbReference type="AlphaFoldDB" id="A0A2G2WE18"/>
<evidence type="ECO:0000256" key="4">
    <source>
        <dbReference type="PIRNR" id="PIRNR000517"/>
    </source>
</evidence>
<dbReference type="NCBIfam" id="TIGR01265">
    <property type="entry name" value="tyr_nico_aTase"/>
    <property type="match status" value="1"/>
</dbReference>
<dbReference type="EMBL" id="MLFT02000007">
    <property type="protein sequence ID" value="PHT43481.1"/>
    <property type="molecule type" value="Genomic_DNA"/>
</dbReference>
<evidence type="ECO:0000256" key="1">
    <source>
        <dbReference type="ARBA" id="ARBA00001933"/>
    </source>
</evidence>
<dbReference type="PANTHER" id="PTHR45744:SF11">
    <property type="entry name" value="TYROSINE AMINOTRANSFERASE"/>
    <property type="match status" value="1"/>
</dbReference>